<dbReference type="Gene3D" id="3.55.50.10">
    <property type="entry name" value="Baseplate protein-like domains"/>
    <property type="match status" value="1"/>
</dbReference>
<keyword evidence="3" id="KW-1185">Reference proteome</keyword>
<name>A0A229UPN7_9BACL</name>
<comment type="caution">
    <text evidence="2">The sequence shown here is derived from an EMBL/GenBank/DDBJ whole genome shotgun (WGS) entry which is preliminary data.</text>
</comment>
<organism evidence="2 3">
    <name type="scientific">Paenibacillus rigui</name>
    <dbReference type="NCBI Taxonomy" id="554312"/>
    <lineage>
        <taxon>Bacteria</taxon>
        <taxon>Bacillati</taxon>
        <taxon>Bacillota</taxon>
        <taxon>Bacilli</taxon>
        <taxon>Bacillales</taxon>
        <taxon>Paenibacillaceae</taxon>
        <taxon>Paenibacillus</taxon>
    </lineage>
</organism>
<sequence length="468" mass="51464">MSEKVHTYANLAVLPYEFESLLDFELVQQAGEHTRLRLSGIVPEEKLDQYVERADDEERIQVSVQDEERSIVLFEGVVTQLSVRAVRGVRTLTVEANSSTVLLDMKKRTRSFQNTGLLYSDLFAGLIAEYPQADVSDTASQGKSIGGLLVQYQETDWQFVRRLASHFHAPLVPIGTQTGVKFAAGLPDSGEPQTLEAYNYTIKKDLEEYKRKSGGGIDDWSEQDSISYEVSSSKIIGLGSPVQFLQRTLYVFRVESRIEGGVLNHHYVLKERDGFRIPTEFAYALAGASLFGKITGVAKDQVRVGLHIDGGRGGEIWFPYSTVYSSPDGSGWYCMPEVGDEVRLYFPDAQEKHAFAASSVDTASSDPAKRSNPEVKSISTKYGKQIVFQPGSVEIIGSGKLLMRLTDEGGIEINSDKKIVLSAEDDIEITGGAKVLIQGEEGVNLKQANASLDINEEVTISGGKVNIV</sequence>
<dbReference type="RefSeq" id="WP_094015739.1">
    <property type="nucleotide sequence ID" value="NZ_NMQW01000022.1"/>
</dbReference>
<dbReference type="SUPFAM" id="SSF69279">
    <property type="entry name" value="Phage tail proteins"/>
    <property type="match status" value="1"/>
</dbReference>
<protein>
    <submittedName>
        <fullName evidence="2">Phage tail protein</fullName>
    </submittedName>
</protein>
<evidence type="ECO:0000256" key="1">
    <source>
        <dbReference type="SAM" id="MobiDB-lite"/>
    </source>
</evidence>
<dbReference type="EMBL" id="NMQW01000022">
    <property type="protein sequence ID" value="OXM85378.1"/>
    <property type="molecule type" value="Genomic_DNA"/>
</dbReference>
<dbReference type="Proteomes" id="UP000215509">
    <property type="component" value="Unassembled WGS sequence"/>
</dbReference>
<feature type="region of interest" description="Disordered" evidence="1">
    <location>
        <begin position="357"/>
        <end position="376"/>
    </location>
</feature>
<dbReference type="Gene3D" id="2.30.110.50">
    <property type="match status" value="1"/>
</dbReference>
<dbReference type="OrthoDB" id="95423at2"/>
<evidence type="ECO:0000313" key="3">
    <source>
        <dbReference type="Proteomes" id="UP000215509"/>
    </source>
</evidence>
<dbReference type="AlphaFoldDB" id="A0A229UPN7"/>
<evidence type="ECO:0000313" key="2">
    <source>
        <dbReference type="EMBL" id="OXM85378.1"/>
    </source>
</evidence>
<gene>
    <name evidence="2" type="ORF">CF651_15290</name>
</gene>
<proteinExistence type="predicted"/>
<reference evidence="2 3" key="1">
    <citation type="submission" date="2017-07" db="EMBL/GenBank/DDBJ databases">
        <title>Genome sequencing and assembly of Paenibacillus rigui.</title>
        <authorList>
            <person name="Mayilraj S."/>
        </authorList>
    </citation>
    <scope>NUCLEOTIDE SEQUENCE [LARGE SCALE GENOMIC DNA]</scope>
    <source>
        <strain evidence="2 3">JCM 16352</strain>
    </source>
</reference>
<accession>A0A229UPN7</accession>